<dbReference type="Gramene" id="EFJ07981">
    <property type="protein sequence ID" value="EFJ07981"/>
    <property type="gene ID" value="SELMODRAFT_132576"/>
</dbReference>
<dbReference type="OrthoDB" id="4567at2759"/>
<proteinExistence type="predicted"/>
<dbReference type="InterPro" id="IPR036412">
    <property type="entry name" value="HAD-like_sf"/>
</dbReference>
<dbReference type="AlphaFoldDB" id="D8T5X9"/>
<dbReference type="eggNOG" id="KOG2116">
    <property type="taxonomic scope" value="Eukaryota"/>
</dbReference>
<organism evidence="3">
    <name type="scientific">Selaginella moellendorffii</name>
    <name type="common">Spikemoss</name>
    <dbReference type="NCBI Taxonomy" id="88036"/>
    <lineage>
        <taxon>Eukaryota</taxon>
        <taxon>Viridiplantae</taxon>
        <taxon>Streptophyta</taxon>
        <taxon>Embryophyta</taxon>
        <taxon>Tracheophyta</taxon>
        <taxon>Lycopodiopsida</taxon>
        <taxon>Selaginellales</taxon>
        <taxon>Selaginellaceae</taxon>
        <taxon>Selaginella</taxon>
    </lineage>
</organism>
<dbReference type="OMA" id="EMFPGIC"/>
<dbReference type="STRING" id="88036.D8T5X9"/>
<gene>
    <name evidence="2" type="ORF">SELMODRAFT_132576</name>
</gene>
<dbReference type="Pfam" id="PF08235">
    <property type="entry name" value="LNS2"/>
    <property type="match status" value="1"/>
</dbReference>
<evidence type="ECO:0000313" key="3">
    <source>
        <dbReference type="Proteomes" id="UP000001514"/>
    </source>
</evidence>
<name>D8T5X9_SELML</name>
<dbReference type="InterPro" id="IPR013209">
    <property type="entry name" value="LNS2"/>
</dbReference>
<dbReference type="EMBL" id="GL377678">
    <property type="protein sequence ID" value="EFJ07981.1"/>
    <property type="molecule type" value="Genomic_DNA"/>
</dbReference>
<dbReference type="PANTHER" id="PTHR12181">
    <property type="entry name" value="LIPIN"/>
    <property type="match status" value="1"/>
</dbReference>
<dbReference type="Proteomes" id="UP000001514">
    <property type="component" value="Unassembled WGS sequence"/>
</dbReference>
<reference evidence="2 3" key="1">
    <citation type="journal article" date="2011" name="Science">
        <title>The Selaginella genome identifies genetic changes associated with the evolution of vascular plants.</title>
        <authorList>
            <person name="Banks J.A."/>
            <person name="Nishiyama T."/>
            <person name="Hasebe M."/>
            <person name="Bowman J.L."/>
            <person name="Gribskov M."/>
            <person name="dePamphilis C."/>
            <person name="Albert V.A."/>
            <person name="Aono N."/>
            <person name="Aoyama T."/>
            <person name="Ambrose B.A."/>
            <person name="Ashton N.W."/>
            <person name="Axtell M.J."/>
            <person name="Barker E."/>
            <person name="Barker M.S."/>
            <person name="Bennetzen J.L."/>
            <person name="Bonawitz N.D."/>
            <person name="Chapple C."/>
            <person name="Cheng C."/>
            <person name="Correa L.G."/>
            <person name="Dacre M."/>
            <person name="DeBarry J."/>
            <person name="Dreyer I."/>
            <person name="Elias M."/>
            <person name="Engstrom E.M."/>
            <person name="Estelle M."/>
            <person name="Feng L."/>
            <person name="Finet C."/>
            <person name="Floyd S.K."/>
            <person name="Frommer W.B."/>
            <person name="Fujita T."/>
            <person name="Gramzow L."/>
            <person name="Gutensohn M."/>
            <person name="Harholt J."/>
            <person name="Hattori M."/>
            <person name="Heyl A."/>
            <person name="Hirai T."/>
            <person name="Hiwatashi Y."/>
            <person name="Ishikawa M."/>
            <person name="Iwata M."/>
            <person name="Karol K.G."/>
            <person name="Koehler B."/>
            <person name="Kolukisaoglu U."/>
            <person name="Kubo M."/>
            <person name="Kurata T."/>
            <person name="Lalonde S."/>
            <person name="Li K."/>
            <person name="Li Y."/>
            <person name="Litt A."/>
            <person name="Lyons E."/>
            <person name="Manning G."/>
            <person name="Maruyama T."/>
            <person name="Michael T.P."/>
            <person name="Mikami K."/>
            <person name="Miyazaki S."/>
            <person name="Morinaga S."/>
            <person name="Murata T."/>
            <person name="Mueller-Roeber B."/>
            <person name="Nelson D.R."/>
            <person name="Obara M."/>
            <person name="Oguri Y."/>
            <person name="Olmstead R.G."/>
            <person name="Onodera N."/>
            <person name="Petersen B.L."/>
            <person name="Pils B."/>
            <person name="Prigge M."/>
            <person name="Rensing S.A."/>
            <person name="Riano-Pachon D.M."/>
            <person name="Roberts A.W."/>
            <person name="Sato Y."/>
            <person name="Scheller H.V."/>
            <person name="Schulz B."/>
            <person name="Schulz C."/>
            <person name="Shakirov E.V."/>
            <person name="Shibagaki N."/>
            <person name="Shinohara N."/>
            <person name="Shippen D.E."/>
            <person name="Soerensen I."/>
            <person name="Sotooka R."/>
            <person name="Sugimoto N."/>
            <person name="Sugita M."/>
            <person name="Sumikawa N."/>
            <person name="Tanurdzic M."/>
            <person name="Theissen G."/>
            <person name="Ulvskov P."/>
            <person name="Wakazuki S."/>
            <person name="Weng J.K."/>
            <person name="Willats W.W."/>
            <person name="Wipf D."/>
            <person name="Wolf P.G."/>
            <person name="Yang L."/>
            <person name="Zimmer A.D."/>
            <person name="Zhu Q."/>
            <person name="Mitros T."/>
            <person name="Hellsten U."/>
            <person name="Loque D."/>
            <person name="Otillar R."/>
            <person name="Salamov A."/>
            <person name="Schmutz J."/>
            <person name="Shapiro H."/>
            <person name="Lindquist E."/>
            <person name="Lucas S."/>
            <person name="Rokhsar D."/>
            <person name="Grigoriev I.V."/>
        </authorList>
    </citation>
    <scope>NUCLEOTIDE SEQUENCE [LARGE SCALE GENOMIC DNA]</scope>
</reference>
<protein>
    <recommendedName>
        <fullName evidence="1">LNS2/PITP domain-containing protein</fullName>
    </recommendedName>
</protein>
<dbReference type="InterPro" id="IPR026058">
    <property type="entry name" value="LIPIN"/>
</dbReference>
<dbReference type="SUPFAM" id="SSF56784">
    <property type="entry name" value="HAD-like"/>
    <property type="match status" value="1"/>
</dbReference>
<evidence type="ECO:0000259" key="1">
    <source>
        <dbReference type="SMART" id="SM00775"/>
    </source>
</evidence>
<dbReference type="InterPro" id="IPR031315">
    <property type="entry name" value="LNS2/PITP"/>
</dbReference>
<dbReference type="InParanoid" id="D8T5X9"/>
<dbReference type="SMART" id="SM00775">
    <property type="entry name" value="LNS2"/>
    <property type="match status" value="1"/>
</dbReference>
<accession>D8T5X9</accession>
<dbReference type="KEGG" id="smo:SELMODRAFT_132576"/>
<dbReference type="PANTHER" id="PTHR12181:SF12">
    <property type="entry name" value="PHOSPHATIDATE PHOSPHATASE"/>
    <property type="match status" value="1"/>
</dbReference>
<dbReference type="HOGENOM" id="CLU_090871_1_0_1"/>
<keyword evidence="3" id="KW-1185">Reference proteome</keyword>
<sequence length="211" mass="23796">MVFFSSWCCSFLRKNAQVDAGIYLLHWRSKLVVSDVDGTITKSDVLGQFMPWIGRDWSQAGVTPLFSAIKDNGYKLIFLSSRAITQSSSTRKFLTDLEQNGVKLPDGPIVISPDGIFPSLYREVVRRLPQEFKIACLQEIRSLFPRDCNPFYAGFGNRDTDVITYLEVGIPKDRIFTINPKGELIASTAVNVKCYLSLHKLVNEMFPGICE</sequence>
<feature type="domain" description="LNS2/PITP" evidence="1">
    <location>
        <begin position="31"/>
        <end position="187"/>
    </location>
</feature>
<evidence type="ECO:0000313" key="2">
    <source>
        <dbReference type="EMBL" id="EFJ07981.1"/>
    </source>
</evidence>